<evidence type="ECO:0000313" key="6">
    <source>
        <dbReference type="EMBL" id="KIW67223.1"/>
    </source>
</evidence>
<feature type="transmembrane region" description="Helical" evidence="5">
    <location>
        <begin position="65"/>
        <end position="90"/>
    </location>
</feature>
<dbReference type="SUPFAM" id="SSF103473">
    <property type="entry name" value="MFS general substrate transporter"/>
    <property type="match status" value="1"/>
</dbReference>
<evidence type="ECO:0000256" key="4">
    <source>
        <dbReference type="ARBA" id="ARBA00023136"/>
    </source>
</evidence>
<keyword evidence="4 5" id="KW-0472">Membrane</keyword>
<reference evidence="6 7" key="1">
    <citation type="submission" date="2015-01" db="EMBL/GenBank/DDBJ databases">
        <title>The Genome Sequence of Capronia semiimmersa CBS27337.</title>
        <authorList>
            <consortium name="The Broad Institute Genomics Platform"/>
            <person name="Cuomo C."/>
            <person name="de Hoog S."/>
            <person name="Gorbushina A."/>
            <person name="Stielow B."/>
            <person name="Teixiera M."/>
            <person name="Abouelleil A."/>
            <person name="Chapman S.B."/>
            <person name="Priest M."/>
            <person name="Young S.K."/>
            <person name="Wortman J."/>
            <person name="Nusbaum C."/>
            <person name="Birren B."/>
        </authorList>
    </citation>
    <scope>NUCLEOTIDE SEQUENCE [LARGE SCALE GENOMIC DNA]</scope>
    <source>
        <strain evidence="6 7">CBS 27337</strain>
    </source>
</reference>
<dbReference type="HOGENOM" id="CLU_030884_1_2_1"/>
<sequence>MATEEMSISVSHEPGLTIMAYEGGQKLHISAKEAALRVKGSMEMPKSYHIWGLTIAAYRHPRVQVVVLGMPFVIFGGVWCGLSAAFLWVAERVGPVAYASEEKKGSYVATFWTVYQVGTMIGAAIPVGENWNAGTSNSSTVSDGKYIGLFIIMLCGAGVALLLCPMDTVIREDGTRVALPAALSFKEQLTTCAQVVRKNYWIMLVWPYSFSVYYYVVYQANRFNGQVFTVRARALNSLMNCATSILAGWVMALITDKLPLKRRQRAYVGLVFNFLLVNAVWLGGYFAMIETKPNLTEAEKLDVYSPGYGAKAFLFVMYGYMDGSYITYLSWFFGALSNDVKVLSVFVSMLTFWSSACQIVASTMDYHHVSTRFMFGSSWFTMAIGPPFLFPIIMFWMEETSVITLERIEALDVGAVGVGVGNENKVQSKEDVSTSVTKEVSVGA</sequence>
<gene>
    <name evidence="6" type="ORF">PV04_06489</name>
</gene>
<feature type="transmembrane region" description="Helical" evidence="5">
    <location>
        <begin position="237"/>
        <end position="254"/>
    </location>
</feature>
<accession>A0A0D2FGN2</accession>
<evidence type="ECO:0000256" key="1">
    <source>
        <dbReference type="ARBA" id="ARBA00004141"/>
    </source>
</evidence>
<dbReference type="InterPro" id="IPR051617">
    <property type="entry name" value="UNC-93-like_regulator"/>
</dbReference>
<dbReference type="GO" id="GO:0016020">
    <property type="term" value="C:membrane"/>
    <property type="evidence" value="ECO:0007669"/>
    <property type="project" value="UniProtKB-SubCell"/>
</dbReference>
<dbReference type="Proteomes" id="UP000054266">
    <property type="component" value="Unassembled WGS sequence"/>
</dbReference>
<proteinExistence type="predicted"/>
<keyword evidence="2 5" id="KW-0812">Transmembrane</keyword>
<evidence type="ECO:0000256" key="2">
    <source>
        <dbReference type="ARBA" id="ARBA00022692"/>
    </source>
</evidence>
<feature type="transmembrane region" description="Helical" evidence="5">
    <location>
        <begin position="308"/>
        <end position="328"/>
    </location>
</feature>
<evidence type="ECO:0000256" key="5">
    <source>
        <dbReference type="SAM" id="Phobius"/>
    </source>
</evidence>
<dbReference type="PANTHER" id="PTHR23294">
    <property type="entry name" value="ET TRANSLATION PRODUCT-RELATED"/>
    <property type="match status" value="1"/>
</dbReference>
<protein>
    <recommendedName>
        <fullName evidence="8">Major facilitator superfamily (MFS) profile domain-containing protein</fullName>
    </recommendedName>
</protein>
<dbReference type="PANTHER" id="PTHR23294:SF59">
    <property type="entry name" value="UNC93-LIKE PROTEIN C922.05C"/>
    <property type="match status" value="1"/>
</dbReference>
<keyword evidence="3 5" id="KW-1133">Transmembrane helix</keyword>
<feature type="transmembrane region" description="Helical" evidence="5">
    <location>
        <begin position="373"/>
        <end position="397"/>
    </location>
</feature>
<dbReference type="EMBL" id="KN846959">
    <property type="protein sequence ID" value="KIW67223.1"/>
    <property type="molecule type" value="Genomic_DNA"/>
</dbReference>
<feature type="transmembrane region" description="Helical" evidence="5">
    <location>
        <begin position="200"/>
        <end position="217"/>
    </location>
</feature>
<organism evidence="6 7">
    <name type="scientific">Phialophora macrospora</name>
    <dbReference type="NCBI Taxonomy" id="1851006"/>
    <lineage>
        <taxon>Eukaryota</taxon>
        <taxon>Fungi</taxon>
        <taxon>Dikarya</taxon>
        <taxon>Ascomycota</taxon>
        <taxon>Pezizomycotina</taxon>
        <taxon>Eurotiomycetes</taxon>
        <taxon>Chaetothyriomycetidae</taxon>
        <taxon>Chaetothyriales</taxon>
        <taxon>Herpotrichiellaceae</taxon>
        <taxon>Phialophora</taxon>
    </lineage>
</organism>
<feature type="transmembrane region" description="Helical" evidence="5">
    <location>
        <begin position="266"/>
        <end position="288"/>
    </location>
</feature>
<evidence type="ECO:0000313" key="7">
    <source>
        <dbReference type="Proteomes" id="UP000054266"/>
    </source>
</evidence>
<evidence type="ECO:0000256" key="3">
    <source>
        <dbReference type="ARBA" id="ARBA00022989"/>
    </source>
</evidence>
<name>A0A0D2FGN2_9EURO</name>
<dbReference type="AlphaFoldDB" id="A0A0D2FGN2"/>
<evidence type="ECO:0008006" key="8">
    <source>
        <dbReference type="Google" id="ProtNLM"/>
    </source>
</evidence>
<dbReference type="InterPro" id="IPR036259">
    <property type="entry name" value="MFS_trans_sf"/>
</dbReference>
<keyword evidence="7" id="KW-1185">Reference proteome</keyword>
<feature type="transmembrane region" description="Helical" evidence="5">
    <location>
        <begin position="146"/>
        <end position="164"/>
    </location>
</feature>
<comment type="subcellular location">
    <subcellularLocation>
        <location evidence="1">Membrane</location>
        <topology evidence="1">Multi-pass membrane protein</topology>
    </subcellularLocation>
</comment>
<feature type="transmembrane region" description="Helical" evidence="5">
    <location>
        <begin position="340"/>
        <end position="361"/>
    </location>
</feature>